<name>A0ABS1BZG5_9BACT</name>
<proteinExistence type="predicted"/>
<dbReference type="EMBL" id="JAEHFX010000002">
    <property type="protein sequence ID" value="MBK0402479.1"/>
    <property type="molecule type" value="Genomic_DNA"/>
</dbReference>
<dbReference type="RefSeq" id="WP_200505224.1">
    <property type="nucleotide sequence ID" value="NZ_JAEHFX010000002.1"/>
</dbReference>
<dbReference type="Proteomes" id="UP000644147">
    <property type="component" value="Unassembled WGS sequence"/>
</dbReference>
<accession>A0ABS1BZG5</accession>
<evidence type="ECO:0000313" key="2">
    <source>
        <dbReference type="Proteomes" id="UP000644147"/>
    </source>
</evidence>
<evidence type="ECO:0000313" key="1">
    <source>
        <dbReference type="EMBL" id="MBK0402479.1"/>
    </source>
</evidence>
<keyword evidence="2" id="KW-1185">Reference proteome</keyword>
<sequence length="342" mass="39875">MRNYSVSEINYSPAKRLRFKTISEPFFLLQNIIRGNIIHNWPGALQVMRLLTIHKMPPGLLAEDHPWVTGIIPETKELIWPLNIAFRTPVSKHWSVEDFKPDTDAEIAEKVGRFLASMVRKSVIIPEIPHGPQRRMPHAVNYLHGAVHYNGVILLFNNFAEARHYIADPKFRKELRRIIKTENREVTLVFRERNYDPVEFAYFSAFVMSHLPWFANVNGGGRRVMWGNPSPYPASNIINGAWLKDTEKLRHNDAASIVRPPIKPDLYFQGNYGVPVRNYHFIEKMHAFMLNDWVRKRGFDAGLYFVDRKKIEPQRYAQYLAAGKKMEPINHPIPNPLFQKKQ</sequence>
<organism evidence="1 2">
    <name type="scientific">Adhaeribacter terrigena</name>
    <dbReference type="NCBI Taxonomy" id="2793070"/>
    <lineage>
        <taxon>Bacteria</taxon>
        <taxon>Pseudomonadati</taxon>
        <taxon>Bacteroidota</taxon>
        <taxon>Cytophagia</taxon>
        <taxon>Cytophagales</taxon>
        <taxon>Hymenobacteraceae</taxon>
        <taxon>Adhaeribacter</taxon>
    </lineage>
</organism>
<protein>
    <submittedName>
        <fullName evidence="1">Uncharacterized protein</fullName>
    </submittedName>
</protein>
<reference evidence="1 2" key="1">
    <citation type="submission" date="2020-12" db="EMBL/GenBank/DDBJ databases">
        <title>Bacterial novel species Adhaeribacter sp. BT258 isolated from soil.</title>
        <authorList>
            <person name="Jung H.-Y."/>
        </authorList>
    </citation>
    <scope>NUCLEOTIDE SEQUENCE [LARGE SCALE GENOMIC DNA]</scope>
    <source>
        <strain evidence="1 2">BT258</strain>
    </source>
</reference>
<gene>
    <name evidence="1" type="ORF">I5M27_05745</name>
</gene>
<comment type="caution">
    <text evidence="1">The sequence shown here is derived from an EMBL/GenBank/DDBJ whole genome shotgun (WGS) entry which is preliminary data.</text>
</comment>